<accession>A0A1F8HAJ4</accession>
<organism evidence="1 2">
    <name type="scientific">Candidatus Yanofskybacteria bacterium RIFCSPLOWO2_12_FULL_43_11b</name>
    <dbReference type="NCBI Taxonomy" id="1802710"/>
    <lineage>
        <taxon>Bacteria</taxon>
        <taxon>Candidatus Yanofskyibacteriota</taxon>
    </lineage>
</organism>
<name>A0A1F8HAJ4_9BACT</name>
<evidence type="ECO:0000313" key="1">
    <source>
        <dbReference type="EMBL" id="OGN34190.1"/>
    </source>
</evidence>
<dbReference type="AlphaFoldDB" id="A0A1F8HAJ4"/>
<protein>
    <submittedName>
        <fullName evidence="1">Uncharacterized protein</fullName>
    </submittedName>
</protein>
<sequence length="118" mass="12788">MVLIGLGRGDGIEPGKTYALAYSYKATIKGGTPARVFDFSDRSLPRTSVVVPLRDDRGMPLVEEISSMPQSTVRKVVASVPTRTVEGVTYPGYTYVVWQYHLSVVGSQSVVPEVIPGK</sequence>
<dbReference type="EMBL" id="MGKY01000005">
    <property type="protein sequence ID" value="OGN34190.1"/>
    <property type="molecule type" value="Genomic_DNA"/>
</dbReference>
<reference evidence="1 2" key="1">
    <citation type="journal article" date="2016" name="Nat. Commun.">
        <title>Thousands of microbial genomes shed light on interconnected biogeochemical processes in an aquifer system.</title>
        <authorList>
            <person name="Anantharaman K."/>
            <person name="Brown C.T."/>
            <person name="Hug L.A."/>
            <person name="Sharon I."/>
            <person name="Castelle C.J."/>
            <person name="Probst A.J."/>
            <person name="Thomas B.C."/>
            <person name="Singh A."/>
            <person name="Wilkins M.J."/>
            <person name="Karaoz U."/>
            <person name="Brodie E.L."/>
            <person name="Williams K.H."/>
            <person name="Hubbard S.S."/>
            <person name="Banfield J.F."/>
        </authorList>
    </citation>
    <scope>NUCLEOTIDE SEQUENCE [LARGE SCALE GENOMIC DNA]</scope>
</reference>
<gene>
    <name evidence="1" type="ORF">A3G51_03150</name>
</gene>
<proteinExistence type="predicted"/>
<dbReference type="Proteomes" id="UP000177745">
    <property type="component" value="Unassembled WGS sequence"/>
</dbReference>
<evidence type="ECO:0000313" key="2">
    <source>
        <dbReference type="Proteomes" id="UP000177745"/>
    </source>
</evidence>
<comment type="caution">
    <text evidence="1">The sequence shown here is derived from an EMBL/GenBank/DDBJ whole genome shotgun (WGS) entry which is preliminary data.</text>
</comment>